<comment type="subcellular location">
    <subcellularLocation>
        <location evidence="8">Nucleus</location>
        <location evidence="8">Nuclear pore complex</location>
    </subcellularLocation>
    <subcellularLocation>
        <location evidence="8">Nucleus membrane</location>
    </subcellularLocation>
</comment>
<evidence type="ECO:0000256" key="3">
    <source>
        <dbReference type="ARBA" id="ARBA00022816"/>
    </source>
</evidence>
<comment type="subunit">
    <text evidence="8">Part of the nuclear pore complex (NPC).</text>
</comment>
<reference evidence="10" key="1">
    <citation type="journal article" date="2015" name="Proc. Natl. Acad. Sci. U.S.A.">
        <title>Genome sequence of the Asian Tiger mosquito, Aedes albopictus, reveals insights into its biology, genetics, and evolution.</title>
        <authorList>
            <person name="Chen X.G."/>
            <person name="Jiang X."/>
            <person name="Gu J."/>
            <person name="Xu M."/>
            <person name="Wu Y."/>
            <person name="Deng Y."/>
            <person name="Zhang C."/>
            <person name="Bonizzoni M."/>
            <person name="Dermauw W."/>
            <person name="Vontas J."/>
            <person name="Armbruster P."/>
            <person name="Huang X."/>
            <person name="Yang Y."/>
            <person name="Zhang H."/>
            <person name="He W."/>
            <person name="Peng H."/>
            <person name="Liu Y."/>
            <person name="Wu K."/>
            <person name="Chen J."/>
            <person name="Lirakis M."/>
            <person name="Topalis P."/>
            <person name="Van Leeuwen T."/>
            <person name="Hall A.B."/>
            <person name="Jiang X."/>
            <person name="Thorpe C."/>
            <person name="Mueller R.L."/>
            <person name="Sun C."/>
            <person name="Waterhouse R.M."/>
            <person name="Yan G."/>
            <person name="Tu Z.J."/>
            <person name="Fang X."/>
            <person name="James A.A."/>
        </authorList>
    </citation>
    <scope>NUCLEOTIDE SEQUENCE [LARGE SCALE GENOMIC DNA]</scope>
    <source>
        <strain evidence="10">Foshan</strain>
    </source>
</reference>
<dbReference type="Gene3D" id="1.20.190.50">
    <property type="match status" value="1"/>
</dbReference>
<protein>
    <recommendedName>
        <fullName evidence="8">Nuclear pore complex protein</fullName>
    </recommendedName>
</protein>
<comment type="function">
    <text evidence="8">Functions as a component of the nuclear pore complex (NPC).</text>
</comment>
<evidence type="ECO:0000256" key="2">
    <source>
        <dbReference type="ARBA" id="ARBA00022448"/>
    </source>
</evidence>
<reference evidence="9" key="2">
    <citation type="submission" date="2025-05" db="UniProtKB">
        <authorList>
            <consortium name="EnsemblMetazoa"/>
        </authorList>
    </citation>
    <scope>IDENTIFICATION</scope>
    <source>
        <strain evidence="9">Foshan</strain>
    </source>
</reference>
<keyword evidence="6 8" id="KW-0906">Nuclear pore complex</keyword>
<dbReference type="EnsemblMetazoa" id="AALFPA23_018830.R27679">
    <property type="protein sequence ID" value="AALFPA23_018830.P27679"/>
    <property type="gene ID" value="AALFPA23_018830"/>
</dbReference>
<sequence length="881" mass="101408">MSQLERSLLLLDESVVKSKRGLLRAKDRGELRSPHQSLLLGTGPDDTANTEFDVSLTVGPQEIRSFLFDNRENDISASRLSLAGSQISTTGLNVRHRTDALFGQFLKVLQRRNSEAEVFETVEDLIETLDEVLNGIDKMMTQNAAAFGKERKVLADEAWLNVERDTWKLLFALYKDRLVVQKEDAEMDDLPLVNSEKAIVEHLYAANANLREYQLIVDWLEQTALEQNRMQIGHFTDRTIAWENTLHQLQNVGLTAFGSTREIVKSLDPDAPVRERRPLHDLDVEDQARLSRQIFQEVRFGRIEEAQNLCEHCGQPWKAAILEGWRLHHDPNYEPAAATSGRALTVGVKQAIEGNPRRDLWKKFAWKMAESRAVDEYTRATIGSFCGNLDALLGILGEHNWTDVLWAYLKTQIDIRVESEIRSHCVKSYLPMPEKYWNSKMSLEQIFEELEAHKNIRIKTSARDVDRVIQKYLILDDIPELMRQIDGWLSDSSFPLTAQMLRFLTHLVLFIRQIGKQCQEDIGDKVIKRYVECLIKHGDAQLVAFYTAALPADLQLLMYSSFLETVTETQARKRVLEEAYNFGLDVPAITVYTVEKIRNREDASDVKPQEGDITPLDQAKISSLEWLIFYPDQRGELLWQANGLVRAFLAKRNVEAARKAFAMVPVDTIQQIINNYGSKDDLPRKEEASIKEYLCHQTYLAAIDGYNDWVEYYYNMKPKAPQLVKSNNFTERVASEHREQTYRMDVERWNAQLQEQTTVTRDLLYNILLFPEKGWLIDPDFDGKEDGQDEEDWLNRAVQMESLRKLCIPDVVLLLHQIFTLSGRFSESLQLADVISSEQRQLYSVYSKYKLAEVMTKIAESSLALMNKKLDPFVGDEGKKK</sequence>
<accession>A0ABM1ZIK0</accession>
<keyword evidence="3" id="KW-0509">mRNA transport</keyword>
<evidence type="ECO:0000256" key="1">
    <source>
        <dbReference type="ARBA" id="ARBA00009510"/>
    </source>
</evidence>
<keyword evidence="7 8" id="KW-0539">Nucleus</keyword>
<comment type="similarity">
    <text evidence="1 8">Belongs to the nucleoporin Nup84/Nup107 family.</text>
</comment>
<organism evidence="9 10">
    <name type="scientific">Aedes albopictus</name>
    <name type="common">Asian tiger mosquito</name>
    <name type="synonym">Stegomyia albopicta</name>
    <dbReference type="NCBI Taxonomy" id="7160"/>
    <lineage>
        <taxon>Eukaryota</taxon>
        <taxon>Metazoa</taxon>
        <taxon>Ecdysozoa</taxon>
        <taxon>Arthropoda</taxon>
        <taxon>Hexapoda</taxon>
        <taxon>Insecta</taxon>
        <taxon>Pterygota</taxon>
        <taxon>Neoptera</taxon>
        <taxon>Endopterygota</taxon>
        <taxon>Diptera</taxon>
        <taxon>Nematocera</taxon>
        <taxon>Culicoidea</taxon>
        <taxon>Culicidae</taxon>
        <taxon>Culicinae</taxon>
        <taxon>Aedini</taxon>
        <taxon>Aedes</taxon>
        <taxon>Stegomyia</taxon>
    </lineage>
</organism>
<evidence type="ECO:0000313" key="10">
    <source>
        <dbReference type="Proteomes" id="UP000069940"/>
    </source>
</evidence>
<evidence type="ECO:0000256" key="4">
    <source>
        <dbReference type="ARBA" id="ARBA00022927"/>
    </source>
</evidence>
<evidence type="ECO:0000256" key="6">
    <source>
        <dbReference type="ARBA" id="ARBA00023132"/>
    </source>
</evidence>
<keyword evidence="4" id="KW-0653">Protein transport</keyword>
<proteinExistence type="inferred from homology"/>
<dbReference type="RefSeq" id="XP_019546790.3">
    <property type="nucleotide sequence ID" value="XM_019691245.3"/>
</dbReference>
<dbReference type="RefSeq" id="XP_062702910.1">
    <property type="nucleotide sequence ID" value="XM_062846926.1"/>
</dbReference>
<evidence type="ECO:0000313" key="9">
    <source>
        <dbReference type="EnsemblMetazoa" id="AALFPA23_018830.P27680"/>
    </source>
</evidence>
<keyword evidence="8" id="KW-0472">Membrane</keyword>
<evidence type="ECO:0000256" key="7">
    <source>
        <dbReference type="ARBA" id="ARBA00023242"/>
    </source>
</evidence>
<dbReference type="PANTHER" id="PTHR13003">
    <property type="entry name" value="NUP107-RELATED"/>
    <property type="match status" value="1"/>
</dbReference>
<keyword evidence="5 8" id="KW-0811">Translocation</keyword>
<name>A0ABM1ZIK0_AEDAL</name>
<evidence type="ECO:0000256" key="5">
    <source>
        <dbReference type="ARBA" id="ARBA00023010"/>
    </source>
</evidence>
<dbReference type="Proteomes" id="UP000069940">
    <property type="component" value="Unassembled WGS sequence"/>
</dbReference>
<evidence type="ECO:0000256" key="8">
    <source>
        <dbReference type="RuleBase" id="RU365072"/>
    </source>
</evidence>
<dbReference type="Gene3D" id="1.10.3450.20">
    <property type="match status" value="1"/>
</dbReference>
<dbReference type="Pfam" id="PF04121">
    <property type="entry name" value="Nup84_Nup100"/>
    <property type="match status" value="1"/>
</dbReference>
<dbReference type="EnsemblMetazoa" id="AALFPA23_018830.R27680">
    <property type="protein sequence ID" value="AALFPA23_018830.P27680"/>
    <property type="gene ID" value="AALFPA23_018830"/>
</dbReference>
<keyword evidence="2 8" id="KW-0813">Transport</keyword>
<dbReference type="InterPro" id="IPR007252">
    <property type="entry name" value="Nup84/Nup107"/>
</dbReference>
<dbReference type="GeneID" id="109417121"/>
<keyword evidence="10" id="KW-1185">Reference proteome</keyword>
<dbReference type="PANTHER" id="PTHR13003:SF2">
    <property type="entry name" value="NUCLEAR PORE COMPLEX PROTEIN NUP107"/>
    <property type="match status" value="1"/>
</dbReference>